<dbReference type="EMBL" id="NHYE01005601">
    <property type="protein sequence ID" value="PPQ68170.1"/>
    <property type="molecule type" value="Genomic_DNA"/>
</dbReference>
<proteinExistence type="predicted"/>
<evidence type="ECO:0000256" key="1">
    <source>
        <dbReference type="SAM" id="MobiDB-lite"/>
    </source>
</evidence>
<accession>A0A409VPH9</accession>
<evidence type="ECO:0000313" key="3">
    <source>
        <dbReference type="Proteomes" id="UP000284706"/>
    </source>
</evidence>
<dbReference type="InParanoid" id="A0A409VPH9"/>
<keyword evidence="3" id="KW-1185">Reference proteome</keyword>
<dbReference type="Proteomes" id="UP000284706">
    <property type="component" value="Unassembled WGS sequence"/>
</dbReference>
<protein>
    <submittedName>
        <fullName evidence="2">Uncharacterized protein</fullName>
    </submittedName>
</protein>
<evidence type="ECO:0000313" key="2">
    <source>
        <dbReference type="EMBL" id="PPQ68170.1"/>
    </source>
</evidence>
<feature type="region of interest" description="Disordered" evidence="1">
    <location>
        <begin position="1"/>
        <end position="32"/>
    </location>
</feature>
<name>A0A409VPH9_9AGAR</name>
<sequence length="113" mass="13108">MPSSTRCIKYPRSHGSDTQLSETQGEMGMEPRHPSIPRLIDLQFDHYPWKLVHKDAAEKRQFLVRSFSLMCPASGSYERVAQTLPTRQILQYLRMRLVGKDHQWSFATFSNAP</sequence>
<dbReference type="AlphaFoldDB" id="A0A409VPH9"/>
<comment type="caution">
    <text evidence="2">The sequence shown here is derived from an EMBL/GenBank/DDBJ whole genome shotgun (WGS) entry which is preliminary data.</text>
</comment>
<reference evidence="2 3" key="1">
    <citation type="journal article" date="2018" name="Evol. Lett.">
        <title>Horizontal gene cluster transfer increased hallucinogenic mushroom diversity.</title>
        <authorList>
            <person name="Reynolds H.T."/>
            <person name="Vijayakumar V."/>
            <person name="Gluck-Thaler E."/>
            <person name="Korotkin H.B."/>
            <person name="Matheny P.B."/>
            <person name="Slot J.C."/>
        </authorList>
    </citation>
    <scope>NUCLEOTIDE SEQUENCE [LARGE SCALE GENOMIC DNA]</scope>
    <source>
        <strain evidence="2 3">SRW20</strain>
    </source>
</reference>
<organism evidence="2 3">
    <name type="scientific">Gymnopilus dilepis</name>
    <dbReference type="NCBI Taxonomy" id="231916"/>
    <lineage>
        <taxon>Eukaryota</taxon>
        <taxon>Fungi</taxon>
        <taxon>Dikarya</taxon>
        <taxon>Basidiomycota</taxon>
        <taxon>Agaricomycotina</taxon>
        <taxon>Agaricomycetes</taxon>
        <taxon>Agaricomycetidae</taxon>
        <taxon>Agaricales</taxon>
        <taxon>Agaricineae</taxon>
        <taxon>Hymenogastraceae</taxon>
        <taxon>Gymnopilus</taxon>
    </lineage>
</organism>
<gene>
    <name evidence="2" type="ORF">CVT26_005776</name>
</gene>